<proteinExistence type="inferred from homology"/>
<dbReference type="GO" id="GO:0003743">
    <property type="term" value="F:translation initiation factor activity"/>
    <property type="evidence" value="ECO:0007669"/>
    <property type="project" value="UniProtKB-KW"/>
</dbReference>
<evidence type="ECO:0000256" key="1">
    <source>
        <dbReference type="ARBA" id="ARBA00004123"/>
    </source>
</evidence>
<evidence type="ECO:0000256" key="4">
    <source>
        <dbReference type="ARBA" id="ARBA00022454"/>
    </source>
</evidence>
<dbReference type="PANTHER" id="PTHR14582:SF1">
    <property type="entry name" value="CENTROMERE PROTEIN O"/>
    <property type="match status" value="1"/>
</dbReference>
<evidence type="ECO:0000256" key="5">
    <source>
        <dbReference type="ARBA" id="ARBA00023242"/>
    </source>
</evidence>
<comment type="subcellular location">
    <subcellularLocation>
        <location evidence="2">Chromosome</location>
        <location evidence="2">Centromere</location>
    </subcellularLocation>
    <subcellularLocation>
        <location evidence="1">Nucleus</location>
    </subcellularLocation>
</comment>
<gene>
    <name evidence="9" type="primary">infB_134</name>
    <name evidence="9" type="ORF">g.88274</name>
</gene>
<keyword evidence="8" id="KW-0812">Transmembrane</keyword>
<keyword evidence="9" id="KW-0648">Protein biosynthesis</keyword>
<protein>
    <submittedName>
        <fullName evidence="9">Translation initiation factor IF-2</fullName>
    </submittedName>
</protein>
<evidence type="ECO:0000256" key="7">
    <source>
        <dbReference type="SAM" id="MobiDB-lite"/>
    </source>
</evidence>
<dbReference type="InterPro" id="IPR018464">
    <property type="entry name" value="CENP-O"/>
</dbReference>
<dbReference type="PANTHER" id="PTHR14582">
    <property type="entry name" value="INNER KINETOCHORE SUBUNIT MAL2"/>
    <property type="match status" value="1"/>
</dbReference>
<evidence type="ECO:0000256" key="6">
    <source>
        <dbReference type="ARBA" id="ARBA00023328"/>
    </source>
</evidence>
<comment type="similarity">
    <text evidence="3">Belongs to the CENP-O/MCM21 family.</text>
</comment>
<evidence type="ECO:0000256" key="8">
    <source>
        <dbReference type="SAM" id="Phobius"/>
    </source>
</evidence>
<feature type="compositionally biased region" description="Basic residues" evidence="7">
    <location>
        <begin position="11"/>
        <end position="20"/>
    </location>
</feature>
<dbReference type="AlphaFoldDB" id="A0A1D1XJY1"/>
<keyword evidence="6" id="KW-0137">Centromere</keyword>
<keyword evidence="4" id="KW-0158">Chromosome</keyword>
<name>A0A1D1XJY1_9ARAE</name>
<organism evidence="9">
    <name type="scientific">Anthurium amnicola</name>
    <dbReference type="NCBI Taxonomy" id="1678845"/>
    <lineage>
        <taxon>Eukaryota</taxon>
        <taxon>Viridiplantae</taxon>
        <taxon>Streptophyta</taxon>
        <taxon>Embryophyta</taxon>
        <taxon>Tracheophyta</taxon>
        <taxon>Spermatophyta</taxon>
        <taxon>Magnoliopsida</taxon>
        <taxon>Liliopsida</taxon>
        <taxon>Araceae</taxon>
        <taxon>Pothoideae</taxon>
        <taxon>Potheae</taxon>
        <taxon>Anthurium</taxon>
    </lineage>
</organism>
<keyword evidence="5" id="KW-0539">Nucleus</keyword>
<dbReference type="GO" id="GO:0005634">
    <property type="term" value="C:nucleus"/>
    <property type="evidence" value="ECO:0007669"/>
    <property type="project" value="UniProtKB-SubCell"/>
</dbReference>
<keyword evidence="9" id="KW-0396">Initiation factor</keyword>
<keyword evidence="8" id="KW-1133">Transmembrane helix</keyword>
<reference evidence="9" key="1">
    <citation type="submission" date="2015-07" db="EMBL/GenBank/DDBJ databases">
        <title>Transcriptome Assembly of Anthurium amnicola.</title>
        <authorList>
            <person name="Suzuki J."/>
        </authorList>
    </citation>
    <scope>NUCLEOTIDE SEQUENCE</scope>
</reference>
<evidence type="ECO:0000256" key="3">
    <source>
        <dbReference type="ARBA" id="ARBA00007321"/>
    </source>
</evidence>
<evidence type="ECO:0000256" key="2">
    <source>
        <dbReference type="ARBA" id="ARBA00004584"/>
    </source>
</evidence>
<dbReference type="GO" id="GO:0031511">
    <property type="term" value="C:Mis6-Sim4 complex"/>
    <property type="evidence" value="ECO:0007669"/>
    <property type="project" value="TreeGrafter"/>
</dbReference>
<feature type="region of interest" description="Disordered" evidence="7">
    <location>
        <begin position="1"/>
        <end position="21"/>
    </location>
</feature>
<feature type="transmembrane region" description="Helical" evidence="8">
    <location>
        <begin position="157"/>
        <end position="180"/>
    </location>
</feature>
<keyword evidence="8" id="KW-0472">Membrane</keyword>
<accession>A0A1D1XJY1</accession>
<sequence>MDSDVEEMFRKKSSSGRKRPVPGDVLYRQLEQFRGRPYALTGEVNFMPEEDIRLETTRARLSNVLKRHDELKERLSRDTDKMVFDRLQREFEAARAAQTEEISLEGEQWNDGLLATVRERTRFTWKLIEKQWQDRRVCHLILISKEKLRIELEIRYIVLHLYFFCIFYISGMMLSCFSVYHTISYNY</sequence>
<evidence type="ECO:0000313" key="9">
    <source>
        <dbReference type="EMBL" id="JAT42662.1"/>
    </source>
</evidence>
<dbReference type="EMBL" id="GDJX01025274">
    <property type="protein sequence ID" value="JAT42662.1"/>
    <property type="molecule type" value="Transcribed_RNA"/>
</dbReference>